<gene>
    <name evidence="1" type="ORF">FC871_15095</name>
</gene>
<proteinExistence type="predicted"/>
<dbReference type="Proteomes" id="UP000480039">
    <property type="component" value="Unassembled WGS sequence"/>
</dbReference>
<evidence type="ECO:0000313" key="1">
    <source>
        <dbReference type="EMBL" id="NFJ09774.1"/>
    </source>
</evidence>
<organism evidence="1 2">
    <name type="scientific">Clostridium botulinum</name>
    <dbReference type="NCBI Taxonomy" id="1491"/>
    <lineage>
        <taxon>Bacteria</taxon>
        <taxon>Bacillati</taxon>
        <taxon>Bacillota</taxon>
        <taxon>Clostridia</taxon>
        <taxon>Eubacteriales</taxon>
        <taxon>Clostridiaceae</taxon>
        <taxon>Clostridium</taxon>
    </lineage>
</organism>
<dbReference type="AlphaFoldDB" id="A0A846JHT3"/>
<dbReference type="EMBL" id="SWQE01000008">
    <property type="protein sequence ID" value="NFJ09774.1"/>
    <property type="molecule type" value="Genomic_DNA"/>
</dbReference>
<name>A0A846JHT3_CLOBO</name>
<evidence type="ECO:0000313" key="2">
    <source>
        <dbReference type="Proteomes" id="UP000480039"/>
    </source>
</evidence>
<reference evidence="1 2" key="1">
    <citation type="submission" date="2019-04" db="EMBL/GenBank/DDBJ databases">
        <title>Genome sequencing of Clostridium botulinum Groups I-IV and Clostridium butyricum.</title>
        <authorList>
            <person name="Brunt J."/>
            <person name="Van Vliet A.H.M."/>
            <person name="Stringer S.C."/>
            <person name="Carter A.T."/>
            <person name="Peck M.W."/>
        </authorList>
    </citation>
    <scope>NUCLEOTIDE SEQUENCE [LARGE SCALE GENOMIC DNA]</scope>
    <source>
        <strain evidence="1 2">Colworth BL30</strain>
    </source>
</reference>
<comment type="caution">
    <text evidence="1">The sequence shown here is derived from an EMBL/GenBank/DDBJ whole genome shotgun (WGS) entry which is preliminary data.</text>
</comment>
<sequence length="35" mass="4305">MIYNFLVMCNNYIITLYRIIQYEYAVFLFTNLNSC</sequence>
<protein>
    <submittedName>
        <fullName evidence="1">Uncharacterized protein</fullName>
    </submittedName>
</protein>
<accession>A0A846JHT3</accession>